<dbReference type="AlphaFoldDB" id="A0A498CMR6"/>
<dbReference type="PANTHER" id="PTHR43481:SF4">
    <property type="entry name" value="GLYCEROL-1-PHOSPHATE PHOSPHOHYDROLASE 1-RELATED"/>
    <property type="match status" value="1"/>
</dbReference>
<evidence type="ECO:0000313" key="2">
    <source>
        <dbReference type="Proteomes" id="UP000276301"/>
    </source>
</evidence>
<dbReference type="PANTHER" id="PTHR43481">
    <property type="entry name" value="FRUCTOSE-1-PHOSPHATE PHOSPHATASE"/>
    <property type="match status" value="1"/>
</dbReference>
<protein>
    <submittedName>
        <fullName evidence="1">HAD family phosphatase</fullName>
    </submittedName>
</protein>
<evidence type="ECO:0000313" key="1">
    <source>
        <dbReference type="EMBL" id="RLL06184.1"/>
    </source>
</evidence>
<dbReference type="EMBL" id="RCHT01000064">
    <property type="protein sequence ID" value="RLL06184.1"/>
    <property type="molecule type" value="Genomic_DNA"/>
</dbReference>
<dbReference type="NCBIfam" id="TIGR01509">
    <property type="entry name" value="HAD-SF-IA-v3"/>
    <property type="match status" value="1"/>
</dbReference>
<dbReference type="InterPro" id="IPR036412">
    <property type="entry name" value="HAD-like_sf"/>
</dbReference>
<gene>
    <name evidence="1" type="ORF">D4A47_13880</name>
</gene>
<dbReference type="InterPro" id="IPR023214">
    <property type="entry name" value="HAD_sf"/>
</dbReference>
<dbReference type="InterPro" id="IPR051806">
    <property type="entry name" value="HAD-like_SPP"/>
</dbReference>
<dbReference type="GO" id="GO:0050308">
    <property type="term" value="F:sugar-phosphatase activity"/>
    <property type="evidence" value="ECO:0007669"/>
    <property type="project" value="TreeGrafter"/>
</dbReference>
<organism evidence="1 2">
    <name type="scientific">Anaerotruncus massiliensis</name>
    <name type="common">ex Liu et al. 2021</name>
    <dbReference type="NCBI Taxonomy" id="2321404"/>
    <lineage>
        <taxon>Bacteria</taxon>
        <taxon>Bacillati</taxon>
        <taxon>Bacillota</taxon>
        <taxon>Clostridia</taxon>
        <taxon>Eubacteriales</taxon>
        <taxon>Oscillospiraceae</taxon>
        <taxon>Anaerotruncus</taxon>
    </lineage>
</organism>
<dbReference type="RefSeq" id="WP_121587739.1">
    <property type="nucleotide sequence ID" value="NZ_RCHT01000064.1"/>
</dbReference>
<dbReference type="Pfam" id="PF00702">
    <property type="entry name" value="Hydrolase"/>
    <property type="match status" value="1"/>
</dbReference>
<accession>A0A498CMR6</accession>
<dbReference type="Gene3D" id="3.40.50.1000">
    <property type="entry name" value="HAD superfamily/HAD-like"/>
    <property type="match status" value="1"/>
</dbReference>
<comment type="caution">
    <text evidence="1">The sequence shown here is derived from an EMBL/GenBank/DDBJ whole genome shotgun (WGS) entry which is preliminary data.</text>
</comment>
<reference evidence="1 2" key="1">
    <citation type="submission" date="2018-10" db="EMBL/GenBank/DDBJ databases">
        <title>Anaerotruncus faecis sp. nov., isolated from human feces.</title>
        <authorList>
            <person name="Wang Y.-J."/>
        </authorList>
    </citation>
    <scope>NUCLEOTIDE SEQUENCE [LARGE SCALE GENOMIC DNA]</scope>
    <source>
        <strain evidence="1 2">22A2-44</strain>
    </source>
</reference>
<dbReference type="InterPro" id="IPR006439">
    <property type="entry name" value="HAD-SF_hydro_IA"/>
</dbReference>
<dbReference type="SUPFAM" id="SSF56784">
    <property type="entry name" value="HAD-like"/>
    <property type="match status" value="1"/>
</dbReference>
<dbReference type="PRINTS" id="PR00413">
    <property type="entry name" value="HADHALOGNASE"/>
</dbReference>
<dbReference type="SFLD" id="SFLDS00003">
    <property type="entry name" value="Haloacid_Dehalogenase"/>
    <property type="match status" value="1"/>
</dbReference>
<proteinExistence type="predicted"/>
<dbReference type="SFLD" id="SFLDG01129">
    <property type="entry name" value="C1.5:_HAD__Beta-PGM__Phosphata"/>
    <property type="match status" value="1"/>
</dbReference>
<sequence>MQGAIFDMDGTLLDSMPFWGDSADRFLMKRGVRPPAGLYEALKDLSMVQTADYLRDRFGVTGTVQDVMDGINEVMEESYFHQIPPKADILSFVDRLARAGVRMCVATATDRYLAEAALKRVGLLDRFEFLLTCTEVGAGKHLPVIYERARERLGLPREEVVVFEDALYAVETAKAAGFPVVAIADRSAAGDEPRIRALADRFVKQYAELNEWE</sequence>
<name>A0A498CMR6_9FIRM</name>
<dbReference type="Gene3D" id="1.10.150.240">
    <property type="entry name" value="Putative phosphatase, domain 2"/>
    <property type="match status" value="1"/>
</dbReference>
<dbReference type="Proteomes" id="UP000276301">
    <property type="component" value="Unassembled WGS sequence"/>
</dbReference>
<dbReference type="InterPro" id="IPR023198">
    <property type="entry name" value="PGP-like_dom2"/>
</dbReference>
<keyword evidence="2" id="KW-1185">Reference proteome</keyword>